<keyword evidence="2" id="KW-0560">Oxidoreductase</keyword>
<dbReference type="EMBL" id="CAADRM010000147">
    <property type="protein sequence ID" value="VFU18254.1"/>
    <property type="molecule type" value="Genomic_DNA"/>
</dbReference>
<protein>
    <submittedName>
        <fullName evidence="2">Diflavin flavoprotein A 1</fullName>
        <ecNumber evidence="2">1.-.-.-</ecNumber>
    </submittedName>
</protein>
<evidence type="ECO:0000259" key="1">
    <source>
        <dbReference type="SMART" id="SM00849"/>
    </source>
</evidence>
<name>A0A485M655_9ZZZZ</name>
<dbReference type="AlphaFoldDB" id="A0A485M655"/>
<dbReference type="SUPFAM" id="SSF56281">
    <property type="entry name" value="Metallo-hydrolase/oxidoreductase"/>
    <property type="match status" value="1"/>
</dbReference>
<accession>A0A485M655</accession>
<dbReference type="GO" id="GO:0016491">
    <property type="term" value="F:oxidoreductase activity"/>
    <property type="evidence" value="ECO:0007669"/>
    <property type="project" value="UniProtKB-KW"/>
</dbReference>
<dbReference type="InterPro" id="IPR001279">
    <property type="entry name" value="Metallo-B-lactamas"/>
</dbReference>
<feature type="domain" description="Metallo-beta-lactamase" evidence="1">
    <location>
        <begin position="32"/>
        <end position="226"/>
    </location>
</feature>
<dbReference type="EC" id="1.-.-.-" evidence="2"/>
<dbReference type="PANTHER" id="PTHR43717">
    <property type="entry name" value="ANAEROBIC NITRIC OXIDE REDUCTASE FLAVORUBREDOXIN"/>
    <property type="match status" value="1"/>
</dbReference>
<evidence type="ECO:0000313" key="2">
    <source>
        <dbReference type="EMBL" id="VFU18254.1"/>
    </source>
</evidence>
<dbReference type="Gene3D" id="3.60.15.10">
    <property type="entry name" value="Ribonuclease Z/Hydroxyacylglutathione hydrolase-like"/>
    <property type="match status" value="1"/>
</dbReference>
<sequence>MDIPTVFDPYPAGPDIEVLPSYFPLPGYGMLPVNAFVLKSREPVLVDTGLWALSDEFMNNLSSVIDLDDLRWLWLTHNDHDHIGSLHRILEAAPRIKVITTYLGLGKISLFRPIPPNRVYLLNPGQTIDVGGRILSSMKPPTYDAPETTALYDHESSTLFSADCFGALMSEPAGSASEIGSSRLKDGLVFWTKVDSPWLHTIDRDSFANMISYFHGLSPRTILSSHLPAARGMTDELLQYIAIVPDEEPFVGPDQEAFAAMKG</sequence>
<dbReference type="SMART" id="SM00849">
    <property type="entry name" value="Lactamase_B"/>
    <property type="match status" value="1"/>
</dbReference>
<organism evidence="2">
    <name type="scientific">anaerobic digester metagenome</name>
    <dbReference type="NCBI Taxonomy" id="1263854"/>
    <lineage>
        <taxon>unclassified sequences</taxon>
        <taxon>metagenomes</taxon>
        <taxon>ecological metagenomes</taxon>
    </lineage>
</organism>
<dbReference type="PANTHER" id="PTHR43717:SF1">
    <property type="entry name" value="ANAEROBIC NITRIC OXIDE REDUCTASE FLAVORUBREDOXIN"/>
    <property type="match status" value="1"/>
</dbReference>
<dbReference type="InterPro" id="IPR045761">
    <property type="entry name" value="ODP_dom"/>
</dbReference>
<proteinExistence type="predicted"/>
<reference evidence="2" key="1">
    <citation type="submission" date="2019-03" db="EMBL/GenBank/DDBJ databases">
        <authorList>
            <person name="Hao L."/>
        </authorList>
    </citation>
    <scope>NUCLEOTIDE SEQUENCE</scope>
</reference>
<gene>
    <name evidence="2" type="primary">dfa</name>
    <name evidence="2" type="ORF">SCFA_80013</name>
</gene>
<dbReference type="InterPro" id="IPR036866">
    <property type="entry name" value="RibonucZ/Hydroxyglut_hydro"/>
</dbReference>
<dbReference type="Pfam" id="PF19583">
    <property type="entry name" value="ODP"/>
    <property type="match status" value="1"/>
</dbReference>